<name>A3ZVH3_9BACT</name>
<comment type="caution">
    <text evidence="1">The sequence shown here is derived from an EMBL/GenBank/DDBJ whole genome shotgun (WGS) entry which is preliminary data.</text>
</comment>
<dbReference type="AlphaFoldDB" id="A3ZVH3"/>
<evidence type="ECO:0000313" key="2">
    <source>
        <dbReference type="Proteomes" id="UP000004358"/>
    </source>
</evidence>
<gene>
    <name evidence="1" type="ORF">DSM3645_02548</name>
</gene>
<proteinExistence type="predicted"/>
<protein>
    <submittedName>
        <fullName evidence="1">Uncharacterized protein</fullName>
    </submittedName>
</protein>
<sequence length="40" mass="4538">MPASLSDVRDGRAGGFFRRSYERCRLRLTISGLLVATRPR</sequence>
<dbReference type="Proteomes" id="UP000004358">
    <property type="component" value="Unassembled WGS sequence"/>
</dbReference>
<accession>A3ZVH3</accession>
<reference evidence="1 2" key="1">
    <citation type="submission" date="2006-02" db="EMBL/GenBank/DDBJ databases">
        <authorList>
            <person name="Amann R."/>
            <person name="Ferriera S."/>
            <person name="Johnson J."/>
            <person name="Kravitz S."/>
            <person name="Halpern A."/>
            <person name="Remington K."/>
            <person name="Beeson K."/>
            <person name="Tran B."/>
            <person name="Rogers Y.-H."/>
            <person name="Friedman R."/>
            <person name="Venter J.C."/>
        </authorList>
    </citation>
    <scope>NUCLEOTIDE SEQUENCE [LARGE SCALE GENOMIC DNA]</scope>
    <source>
        <strain evidence="1 2">DSM 3645</strain>
    </source>
</reference>
<dbReference type="STRING" id="314230.DSM3645_02548"/>
<dbReference type="EMBL" id="AANZ01000014">
    <property type="protein sequence ID" value="EAQ79319.1"/>
    <property type="molecule type" value="Genomic_DNA"/>
</dbReference>
<dbReference type="HOGENOM" id="CLU_3285726_0_0_0"/>
<organism evidence="1 2">
    <name type="scientific">Blastopirellula marina DSM 3645</name>
    <dbReference type="NCBI Taxonomy" id="314230"/>
    <lineage>
        <taxon>Bacteria</taxon>
        <taxon>Pseudomonadati</taxon>
        <taxon>Planctomycetota</taxon>
        <taxon>Planctomycetia</taxon>
        <taxon>Pirellulales</taxon>
        <taxon>Pirellulaceae</taxon>
        <taxon>Blastopirellula</taxon>
    </lineage>
</organism>
<evidence type="ECO:0000313" key="1">
    <source>
        <dbReference type="EMBL" id="EAQ79319.1"/>
    </source>
</evidence>